<dbReference type="EMBL" id="CADCUB010000037">
    <property type="protein sequence ID" value="CAA9313273.1"/>
    <property type="molecule type" value="Genomic_DNA"/>
</dbReference>
<proteinExistence type="predicted"/>
<name>A0A6J4KRX3_9ACTN</name>
<reference evidence="2" key="1">
    <citation type="submission" date="2020-02" db="EMBL/GenBank/DDBJ databases">
        <authorList>
            <person name="Meier V. D."/>
        </authorList>
    </citation>
    <scope>NUCLEOTIDE SEQUENCE</scope>
    <source>
        <strain evidence="2">AVDCRST_MAG07</strain>
    </source>
</reference>
<keyword evidence="1" id="KW-1133">Transmembrane helix</keyword>
<evidence type="ECO:0000256" key="1">
    <source>
        <dbReference type="SAM" id="Phobius"/>
    </source>
</evidence>
<sequence length="135" mass="13900">MRAVNDTSAELRPGTRAGRCRSALVLATTAVALTACGGGDRARTNHLGFEDGVAPTGEGLTTIQTVLLYGVAPLVILLLIAGLVWLPGMIRSSRYRPTRGWNAAPLWFGGPADPAAAVESAQTGDVVRGGASGSW</sequence>
<evidence type="ECO:0000313" key="2">
    <source>
        <dbReference type="EMBL" id="CAA9313273.1"/>
    </source>
</evidence>
<keyword evidence="1" id="KW-0472">Membrane</keyword>
<keyword evidence="1" id="KW-0812">Transmembrane</keyword>
<accession>A0A6J4KRX3</accession>
<gene>
    <name evidence="2" type="ORF">AVDCRST_MAG07-643</name>
</gene>
<organism evidence="2">
    <name type="scientific">uncultured Frankineae bacterium</name>
    <dbReference type="NCBI Taxonomy" id="437475"/>
    <lineage>
        <taxon>Bacteria</taxon>
        <taxon>Bacillati</taxon>
        <taxon>Actinomycetota</taxon>
        <taxon>Actinomycetes</taxon>
        <taxon>Frankiales</taxon>
        <taxon>environmental samples</taxon>
    </lineage>
</organism>
<dbReference type="AlphaFoldDB" id="A0A6J4KRX3"/>
<feature type="transmembrane region" description="Helical" evidence="1">
    <location>
        <begin position="66"/>
        <end position="86"/>
    </location>
</feature>
<protein>
    <submittedName>
        <fullName evidence="2">Uncharacterized protein</fullName>
    </submittedName>
</protein>